<evidence type="ECO:0000256" key="4">
    <source>
        <dbReference type="SAM" id="MobiDB-lite"/>
    </source>
</evidence>
<feature type="domain" description="POTRA" evidence="7">
    <location>
        <begin position="228"/>
        <end position="307"/>
    </location>
</feature>
<sequence>MTEGLRTQRRFSGRPHTARLLLAPLLLAAPASLRAQETPPSVSTDPAQSADPAPSQALDAMPDIGVDWPDMGQPDSITPLPDDPLESQATVPPSADPTAPAQPASPVLAFPTDDADATAEPVDGNASFADASEERRYTVQLTGLDAIADDQFTLRFDELSVLRQGQGKPANLAQINRRMKEDGELLDRLLRAKGYYAARIRSAVVAPPPGSDRLSVTFDIVPGTQYLLESVDVTGLVETAGQEARLRAAFPPKAGDPVDADAILAGRDALSTALTESGFPFARVDEPEVRIDHEERKGDLDIIVAPGGFRRFGAIRMDDTKLFDAHHAQEIARFDPGDTYMASDVEDLRRAIVATGLVSSVSLKPVDAGDGEHVDLDVDMRPAPLRTIAGELGYGTGEGYRAEVSWQHRNLFPPEGAVTLRGVLGTQEQTASFTYRRNNFHRRDNVLTGLVSISNIRRDAYDARTINLSGAIERQSNILFQKKWVWRFGGELIASDEADAFSGGARRTFLIAAVPVSLTYDGSDDLLNPSKGFRLGARVSPELSFQNTTFGYARVQVDGSVYQPMSDRVVVAARARFGTIFGSTVEQIAPSRRFYAGGGASVRGYGYQAIGPRYGDDNDPVGGKSLAEFSLESRIRFGNFGVVPFVDAGNISTSFLPRFRDLRIGAGMGLRYYSNFGPIRVDVGTPLNPQSGDPKIAVYVSLGQAF</sequence>
<dbReference type="Pfam" id="PF07244">
    <property type="entry name" value="POTRA"/>
    <property type="match status" value="1"/>
</dbReference>
<feature type="chain" id="PRO_5023810636" evidence="5">
    <location>
        <begin position="36"/>
        <end position="706"/>
    </location>
</feature>
<keyword evidence="2" id="KW-0812">Transmembrane</keyword>
<keyword evidence="3" id="KW-0472">Membrane</keyword>
<feature type="domain" description="Bacterial surface antigen (D15)" evidence="6">
    <location>
        <begin position="418"/>
        <end position="706"/>
    </location>
</feature>
<dbReference type="InterPro" id="IPR010827">
    <property type="entry name" value="BamA/TamA_POTRA"/>
</dbReference>
<dbReference type="Proteomes" id="UP000326364">
    <property type="component" value="Unassembled WGS sequence"/>
</dbReference>
<name>A0A5J5IA26_9SPHN</name>
<dbReference type="Proteomes" id="UP000325933">
    <property type="component" value="Unassembled WGS sequence"/>
</dbReference>
<dbReference type="Gene3D" id="2.40.160.50">
    <property type="entry name" value="membrane protein fhac: a member of the omp85/tpsb transporter family"/>
    <property type="match status" value="1"/>
</dbReference>
<dbReference type="PANTHER" id="PTHR12815:SF42">
    <property type="entry name" value="BACTERIAL SURFACE ANTIGEN (D15) DOMAIN-CONTAINING PROTEIN"/>
    <property type="match status" value="1"/>
</dbReference>
<feature type="region of interest" description="Disordered" evidence="4">
    <location>
        <begin position="34"/>
        <end position="118"/>
    </location>
</feature>
<dbReference type="Gene3D" id="3.10.20.310">
    <property type="entry name" value="membrane protein fhac"/>
    <property type="match status" value="2"/>
</dbReference>
<proteinExistence type="predicted"/>
<dbReference type="GO" id="GO:0019867">
    <property type="term" value="C:outer membrane"/>
    <property type="evidence" value="ECO:0007669"/>
    <property type="project" value="InterPro"/>
</dbReference>
<keyword evidence="5" id="KW-0732">Signal</keyword>
<dbReference type="EMBL" id="VYQB01000001">
    <property type="protein sequence ID" value="KAA9021439.1"/>
    <property type="molecule type" value="Genomic_DNA"/>
</dbReference>
<dbReference type="InterPro" id="IPR039910">
    <property type="entry name" value="D15-like"/>
</dbReference>
<evidence type="ECO:0000313" key="9">
    <source>
        <dbReference type="EMBL" id="KAA9033801.1"/>
    </source>
</evidence>
<evidence type="ECO:0000256" key="1">
    <source>
        <dbReference type="ARBA" id="ARBA00004370"/>
    </source>
</evidence>
<dbReference type="RefSeq" id="WP_120253265.1">
    <property type="nucleotide sequence ID" value="NZ_VYPZ01000001.1"/>
</dbReference>
<comment type="subcellular location">
    <subcellularLocation>
        <location evidence="1">Membrane</location>
    </subcellularLocation>
</comment>
<protein>
    <submittedName>
        <fullName evidence="9">BamA/TamA family outer membrane protein</fullName>
    </submittedName>
</protein>
<evidence type="ECO:0000256" key="2">
    <source>
        <dbReference type="ARBA" id="ARBA00022452"/>
    </source>
</evidence>
<dbReference type="AlphaFoldDB" id="A0A5J5IA26"/>
<accession>A0A5J5IA26</accession>
<dbReference type="EMBL" id="VYQA01000001">
    <property type="protein sequence ID" value="KAA9033801.1"/>
    <property type="molecule type" value="Genomic_DNA"/>
</dbReference>
<keyword evidence="11" id="KW-1185">Reference proteome</keyword>
<evidence type="ECO:0000313" key="10">
    <source>
        <dbReference type="Proteomes" id="UP000325933"/>
    </source>
</evidence>
<gene>
    <name evidence="9" type="ORF">F4U95_01725</name>
    <name evidence="8" type="ORF">F4U96_01725</name>
</gene>
<evidence type="ECO:0000259" key="7">
    <source>
        <dbReference type="Pfam" id="PF07244"/>
    </source>
</evidence>
<evidence type="ECO:0000256" key="3">
    <source>
        <dbReference type="ARBA" id="ARBA00023136"/>
    </source>
</evidence>
<dbReference type="InterPro" id="IPR000184">
    <property type="entry name" value="Bac_surfAg_D15"/>
</dbReference>
<dbReference type="Pfam" id="PF01103">
    <property type="entry name" value="Omp85"/>
    <property type="match status" value="1"/>
</dbReference>
<keyword evidence="2" id="KW-1134">Transmembrane beta strand</keyword>
<reference evidence="10 11" key="1">
    <citation type="submission" date="2019-09" db="EMBL/GenBank/DDBJ databases">
        <authorList>
            <person name="Feng G."/>
        </authorList>
    </citation>
    <scope>NUCLEOTIDE SEQUENCE [LARGE SCALE GENOMIC DNA]</scope>
    <source>
        <strain evidence="9 10">KACC 19283</strain>
        <strain evidence="8 11">KACC 19284</strain>
    </source>
</reference>
<dbReference type="PANTHER" id="PTHR12815">
    <property type="entry name" value="SORTING AND ASSEMBLY MACHINERY SAMM50 PROTEIN FAMILY MEMBER"/>
    <property type="match status" value="1"/>
</dbReference>
<evidence type="ECO:0000313" key="8">
    <source>
        <dbReference type="EMBL" id="KAA9021439.1"/>
    </source>
</evidence>
<feature type="compositionally biased region" description="Low complexity" evidence="4">
    <location>
        <begin position="45"/>
        <end position="57"/>
    </location>
</feature>
<comment type="caution">
    <text evidence="9">The sequence shown here is derived from an EMBL/GenBank/DDBJ whole genome shotgun (WGS) entry which is preliminary data.</text>
</comment>
<organism evidence="9 10">
    <name type="scientific">Sphingobium limneticum</name>
    <dbReference type="NCBI Taxonomy" id="1007511"/>
    <lineage>
        <taxon>Bacteria</taxon>
        <taxon>Pseudomonadati</taxon>
        <taxon>Pseudomonadota</taxon>
        <taxon>Alphaproteobacteria</taxon>
        <taxon>Sphingomonadales</taxon>
        <taxon>Sphingomonadaceae</taxon>
        <taxon>Sphingobium</taxon>
    </lineage>
</organism>
<evidence type="ECO:0000259" key="6">
    <source>
        <dbReference type="Pfam" id="PF01103"/>
    </source>
</evidence>
<feature type="signal peptide" evidence="5">
    <location>
        <begin position="1"/>
        <end position="35"/>
    </location>
</feature>
<evidence type="ECO:0000313" key="11">
    <source>
        <dbReference type="Proteomes" id="UP000326364"/>
    </source>
</evidence>
<evidence type="ECO:0000256" key="5">
    <source>
        <dbReference type="SAM" id="SignalP"/>
    </source>
</evidence>